<feature type="transmembrane region" description="Helical" evidence="8">
    <location>
        <begin position="168"/>
        <end position="197"/>
    </location>
</feature>
<keyword evidence="11" id="KW-1185">Reference proteome</keyword>
<dbReference type="InterPro" id="IPR050297">
    <property type="entry name" value="LipidA_mod_glycosyltrf_83"/>
</dbReference>
<evidence type="ECO:0000313" key="10">
    <source>
        <dbReference type="EMBL" id="MDA4846972.1"/>
    </source>
</evidence>
<feature type="transmembrane region" description="Helical" evidence="8">
    <location>
        <begin position="261"/>
        <end position="279"/>
    </location>
</feature>
<evidence type="ECO:0000256" key="5">
    <source>
        <dbReference type="ARBA" id="ARBA00022692"/>
    </source>
</evidence>
<dbReference type="Pfam" id="PF13231">
    <property type="entry name" value="PMT_2"/>
    <property type="match status" value="1"/>
</dbReference>
<evidence type="ECO:0000313" key="11">
    <source>
        <dbReference type="Proteomes" id="UP001148313"/>
    </source>
</evidence>
<keyword evidence="2" id="KW-1003">Cell membrane</keyword>
<dbReference type="Proteomes" id="UP001148313">
    <property type="component" value="Unassembled WGS sequence"/>
</dbReference>
<dbReference type="EC" id="2.4.-.-" evidence="10"/>
<dbReference type="PANTHER" id="PTHR33908">
    <property type="entry name" value="MANNOSYLTRANSFERASE YKCB-RELATED"/>
    <property type="match status" value="1"/>
</dbReference>
<dbReference type="RefSeq" id="WP_271090771.1">
    <property type="nucleotide sequence ID" value="NZ_JAPJZH010000010.1"/>
</dbReference>
<feature type="transmembrane region" description="Helical" evidence="8">
    <location>
        <begin position="20"/>
        <end position="41"/>
    </location>
</feature>
<gene>
    <name evidence="10" type="ORF">OOZ53_16555</name>
</gene>
<keyword evidence="6 8" id="KW-1133">Transmembrane helix</keyword>
<sequence length="495" mass="55265">MHAILSPLKNQELDPASQDWMKAGIAACAILTLYRVILFLFDQTDLFVDESQYWLWSQDLDFGYYSKPPLIAWTIRLFTEIGQSDSIFWVRLPVPLFHFATALILGSLGKYLYDARTACWAMISYITMPAVTLGSAVISTDTIMAPFFSLALLFYFRLLHEGHARFALLAGAMAGLAFLAKYAGIYFIICVVLAAVFMSKARPSWRNALLVLVTFAVVAMPNLVWNYFNDLTTFEHTMDNADWVRRNSSELDLKYLKLAEFFFSQFGVFGPILFGSLIASVYKAREADSRILLFFSVPVILIVCVQALLSKAYANWAVAAYFGGTVLVVAGLLQERYYRLLRLSVWIGVVIAIGLPFLTAIAYHVSIDGEKPALKRILGRERLSQDIIDAAKANNADFILVGGRDILADLFYTGRDSGVVIRSIRPRGRAQNYYQQNFSLDENTPGKAVLWVAGRPTVECDGEIIQPVATLTTQGGAYHGGEMFAFLMDRGCFDG</sequence>
<feature type="transmembrane region" description="Helical" evidence="8">
    <location>
        <begin position="291"/>
        <end position="309"/>
    </location>
</feature>
<accession>A0ABT4VQI4</accession>
<organism evidence="10 11">
    <name type="scientific">Hoeflea poritis</name>
    <dbReference type="NCBI Taxonomy" id="2993659"/>
    <lineage>
        <taxon>Bacteria</taxon>
        <taxon>Pseudomonadati</taxon>
        <taxon>Pseudomonadota</taxon>
        <taxon>Alphaproteobacteria</taxon>
        <taxon>Hyphomicrobiales</taxon>
        <taxon>Rhizobiaceae</taxon>
        <taxon>Hoeflea</taxon>
    </lineage>
</organism>
<feature type="transmembrane region" description="Helical" evidence="8">
    <location>
        <begin position="96"/>
        <end position="113"/>
    </location>
</feature>
<evidence type="ECO:0000256" key="7">
    <source>
        <dbReference type="ARBA" id="ARBA00023136"/>
    </source>
</evidence>
<evidence type="ECO:0000256" key="4">
    <source>
        <dbReference type="ARBA" id="ARBA00022679"/>
    </source>
</evidence>
<protein>
    <submittedName>
        <fullName evidence="10">Glycosyltransferase family 39 protein</fullName>
        <ecNumber evidence="10">2.4.-.-</ecNumber>
    </submittedName>
</protein>
<dbReference type="PANTHER" id="PTHR33908:SF11">
    <property type="entry name" value="MEMBRANE PROTEIN"/>
    <property type="match status" value="1"/>
</dbReference>
<feature type="transmembrane region" description="Helical" evidence="8">
    <location>
        <begin position="315"/>
        <end position="333"/>
    </location>
</feature>
<evidence type="ECO:0000259" key="9">
    <source>
        <dbReference type="Pfam" id="PF13231"/>
    </source>
</evidence>
<evidence type="ECO:0000256" key="2">
    <source>
        <dbReference type="ARBA" id="ARBA00022475"/>
    </source>
</evidence>
<keyword evidence="5 8" id="KW-0812">Transmembrane</keyword>
<keyword evidence="7 8" id="KW-0472">Membrane</keyword>
<evidence type="ECO:0000256" key="8">
    <source>
        <dbReference type="SAM" id="Phobius"/>
    </source>
</evidence>
<comment type="caution">
    <text evidence="10">The sequence shown here is derived from an EMBL/GenBank/DDBJ whole genome shotgun (WGS) entry which is preliminary data.</text>
</comment>
<feature type="transmembrane region" description="Helical" evidence="8">
    <location>
        <begin position="125"/>
        <end position="156"/>
    </location>
</feature>
<name>A0ABT4VQI4_9HYPH</name>
<dbReference type="EMBL" id="JAPJZH010000010">
    <property type="protein sequence ID" value="MDA4846972.1"/>
    <property type="molecule type" value="Genomic_DNA"/>
</dbReference>
<dbReference type="InterPro" id="IPR038731">
    <property type="entry name" value="RgtA/B/C-like"/>
</dbReference>
<evidence type="ECO:0000256" key="3">
    <source>
        <dbReference type="ARBA" id="ARBA00022676"/>
    </source>
</evidence>
<reference evidence="10" key="1">
    <citation type="submission" date="2022-11" db="EMBL/GenBank/DDBJ databases">
        <title>Hoeflea poritis sp. nov., isolated from scleractinian coral Porites lutea.</title>
        <authorList>
            <person name="Zhang G."/>
            <person name="Wei Q."/>
            <person name="Cai L."/>
        </authorList>
    </citation>
    <scope>NUCLEOTIDE SEQUENCE</scope>
    <source>
        <strain evidence="10">E7-10</strain>
    </source>
</reference>
<dbReference type="GO" id="GO:0016757">
    <property type="term" value="F:glycosyltransferase activity"/>
    <property type="evidence" value="ECO:0007669"/>
    <property type="project" value="UniProtKB-KW"/>
</dbReference>
<feature type="domain" description="Glycosyltransferase RgtA/B/C/D-like" evidence="9">
    <location>
        <begin position="66"/>
        <end position="225"/>
    </location>
</feature>
<feature type="transmembrane region" description="Helical" evidence="8">
    <location>
        <begin position="345"/>
        <end position="365"/>
    </location>
</feature>
<evidence type="ECO:0000256" key="6">
    <source>
        <dbReference type="ARBA" id="ARBA00022989"/>
    </source>
</evidence>
<keyword evidence="3 10" id="KW-0328">Glycosyltransferase</keyword>
<comment type="subcellular location">
    <subcellularLocation>
        <location evidence="1">Cell membrane</location>
        <topology evidence="1">Multi-pass membrane protein</topology>
    </subcellularLocation>
</comment>
<evidence type="ECO:0000256" key="1">
    <source>
        <dbReference type="ARBA" id="ARBA00004651"/>
    </source>
</evidence>
<keyword evidence="4 10" id="KW-0808">Transferase</keyword>
<feature type="transmembrane region" description="Helical" evidence="8">
    <location>
        <begin position="209"/>
        <end position="228"/>
    </location>
</feature>
<proteinExistence type="predicted"/>